<evidence type="ECO:0000256" key="2">
    <source>
        <dbReference type="ARBA" id="ARBA00022801"/>
    </source>
</evidence>
<keyword evidence="4" id="KW-0121">Carboxypeptidase</keyword>
<feature type="signal peptide" evidence="3">
    <location>
        <begin position="1"/>
        <end position="25"/>
    </location>
</feature>
<evidence type="ECO:0000313" key="5">
    <source>
        <dbReference type="Proteomes" id="UP000184130"/>
    </source>
</evidence>
<keyword evidence="2" id="KW-0378">Hydrolase</keyword>
<comment type="similarity">
    <text evidence="1">Belongs to the peptidase S13 family.</text>
</comment>
<dbReference type="SUPFAM" id="SSF56601">
    <property type="entry name" value="beta-lactamase/transpeptidase-like"/>
    <property type="match status" value="1"/>
</dbReference>
<reference evidence="4 5" key="1">
    <citation type="submission" date="2016-11" db="EMBL/GenBank/DDBJ databases">
        <authorList>
            <person name="Jaros S."/>
            <person name="Januszkiewicz K."/>
            <person name="Wedrychowicz H."/>
        </authorList>
    </citation>
    <scope>NUCLEOTIDE SEQUENCE [LARGE SCALE GENOMIC DNA]</scope>
    <source>
        <strain evidence="4 5">KHT3</strain>
    </source>
</reference>
<keyword evidence="3" id="KW-0732">Signal</keyword>
<sequence>MKILKSYRNSIFALLWIGSIGSMQAQTVDALRVDTTQVDTAKVELPWPQNLQARLDTLVSSPMLQYTQLGLMVYDLTADSTLYTFNHRQTMRPASTMKLLTSISALDQLGGKYEFKTSLYYTGSVKDSVLIGDLYCVGGMDPLFDNTDMVAFTERVKTLGIHTIQGKIIAVTSFKDQDLLGEGWCWDDDNPTLTPLLIDKKDEFISRFTKQLVSDSIFFDGSATNGQLPKNASLLCTRSHQLVDVLEPMMKNSDNLYAESMFYQLAAAAGARPAKASHARQQVIKTLSKAGVRGQYKIADGSGLSLYNYVTPELLAKLLIYAYRKSSIIRDLYVSLPIAGEDGTLKKRMKDSPAHLNVRAKTGTVTGVSSLAGYALAANNHMLVFSIINQGIMKADDGRNFQDKVCKALCK</sequence>
<dbReference type="AlphaFoldDB" id="A0A1M6VFI1"/>
<dbReference type="InterPro" id="IPR012338">
    <property type="entry name" value="Beta-lactam/transpept-like"/>
</dbReference>
<evidence type="ECO:0000256" key="1">
    <source>
        <dbReference type="ARBA" id="ARBA00006096"/>
    </source>
</evidence>
<organism evidence="4 5">
    <name type="scientific">Xylanibacter ruminicola</name>
    <name type="common">Prevotella ruminicola</name>
    <dbReference type="NCBI Taxonomy" id="839"/>
    <lineage>
        <taxon>Bacteria</taxon>
        <taxon>Pseudomonadati</taxon>
        <taxon>Bacteroidota</taxon>
        <taxon>Bacteroidia</taxon>
        <taxon>Bacteroidales</taxon>
        <taxon>Prevotellaceae</taxon>
        <taxon>Xylanibacter</taxon>
    </lineage>
</organism>
<dbReference type="OrthoDB" id="9802627at2"/>
<dbReference type="Proteomes" id="UP000184130">
    <property type="component" value="Unassembled WGS sequence"/>
</dbReference>
<dbReference type="GO" id="GO:0004185">
    <property type="term" value="F:serine-type carboxypeptidase activity"/>
    <property type="evidence" value="ECO:0007669"/>
    <property type="project" value="InterPro"/>
</dbReference>
<evidence type="ECO:0000313" key="4">
    <source>
        <dbReference type="EMBL" id="SHK80252.1"/>
    </source>
</evidence>
<name>A0A1M6VFI1_XYLRU</name>
<evidence type="ECO:0000256" key="3">
    <source>
        <dbReference type="SAM" id="SignalP"/>
    </source>
</evidence>
<dbReference type="PANTHER" id="PTHR30023">
    <property type="entry name" value="D-ALANYL-D-ALANINE CARBOXYPEPTIDASE"/>
    <property type="match status" value="1"/>
</dbReference>
<proteinExistence type="inferred from homology"/>
<dbReference type="PANTHER" id="PTHR30023:SF0">
    <property type="entry name" value="PENICILLIN-SENSITIVE CARBOXYPEPTIDASE A"/>
    <property type="match status" value="1"/>
</dbReference>
<dbReference type="EMBL" id="FRBD01000012">
    <property type="protein sequence ID" value="SHK80252.1"/>
    <property type="molecule type" value="Genomic_DNA"/>
</dbReference>
<dbReference type="GO" id="GO:0000270">
    <property type="term" value="P:peptidoglycan metabolic process"/>
    <property type="evidence" value="ECO:0007669"/>
    <property type="project" value="TreeGrafter"/>
</dbReference>
<dbReference type="GO" id="GO:0006508">
    <property type="term" value="P:proteolysis"/>
    <property type="evidence" value="ECO:0007669"/>
    <property type="project" value="InterPro"/>
</dbReference>
<feature type="chain" id="PRO_5012184031" evidence="3">
    <location>
        <begin position="26"/>
        <end position="411"/>
    </location>
</feature>
<dbReference type="Pfam" id="PF02113">
    <property type="entry name" value="Peptidase_S13"/>
    <property type="match status" value="2"/>
</dbReference>
<dbReference type="PRINTS" id="PR00922">
    <property type="entry name" value="DADACBPTASE3"/>
</dbReference>
<protein>
    <submittedName>
        <fullName evidence="4">D-alanyl-D-alanine carboxypeptidase / D-alanyl-D-alanine-endopeptidase (Penicillin-binding protein 4)</fullName>
    </submittedName>
</protein>
<dbReference type="Gene3D" id="3.50.80.20">
    <property type="entry name" value="D-Ala-D-Ala carboxypeptidase C, peptidase S13"/>
    <property type="match status" value="1"/>
</dbReference>
<dbReference type="Gene3D" id="3.40.710.10">
    <property type="entry name" value="DD-peptidase/beta-lactamase superfamily"/>
    <property type="match status" value="1"/>
</dbReference>
<gene>
    <name evidence="4" type="ORF">SAMN05216463_11297</name>
</gene>
<dbReference type="InterPro" id="IPR000667">
    <property type="entry name" value="Peptidase_S13"/>
</dbReference>
<keyword evidence="4" id="KW-0645">Protease</keyword>
<accession>A0A1M6VFI1</accession>
<dbReference type="NCBIfam" id="TIGR00666">
    <property type="entry name" value="PBP4"/>
    <property type="match status" value="1"/>
</dbReference>